<feature type="transmembrane region" description="Helical" evidence="2">
    <location>
        <begin position="342"/>
        <end position="361"/>
    </location>
</feature>
<evidence type="ECO:0000256" key="2">
    <source>
        <dbReference type="SAM" id="Phobius"/>
    </source>
</evidence>
<dbReference type="EMBL" id="WIXK01000003">
    <property type="protein sequence ID" value="MQY42323.1"/>
    <property type="molecule type" value="Genomic_DNA"/>
</dbReference>
<evidence type="ECO:0000313" key="3">
    <source>
        <dbReference type="EMBL" id="MQY42323.1"/>
    </source>
</evidence>
<feature type="transmembrane region" description="Helical" evidence="2">
    <location>
        <begin position="394"/>
        <end position="412"/>
    </location>
</feature>
<name>A0A844AP18_9RHOB</name>
<keyword evidence="4" id="KW-1185">Reference proteome</keyword>
<sequence length="471" mass="51848">MLRSMGRRFFIVGLLVLLMFVPLFFAAEIVQGRKGFSASTIENVGREWGGAQILSGPQLVIPVERTVTRIGTRPQIDPDSGAVSVDAQGDMITVPFSEQVTEAAQAVFLYPEEFSADLTTTAQIRERGIFEVPVYQADADFRFDFNATAAATTLAEHETILWDKAYLRLFVSSNRALRGAAVLKNGDAAFTLEPFDRGNGIQALVGDPRDLGVFTLELEFNGAQYLRLAPVGRDSQISVKSDWPHPSFDGAFLPDEREISEAGFAASWRIPHLARALPQVAREDLDHAARNRFAFGVTYLRPNDFYQKAYRAARYGILFIALTFLTILLVEKGRDRPVHPVQYLLVGLAQSLFVLLMVAYAELIGFAAAYLLAAGATVALLTFYGWIGMHLGRRAFVLGAVLVVVYAVLYLILRSADYALLAGSTLAFMALALTMVATRNEDWFGPQEPKKDKSGFWGRSKPAETAAPDES</sequence>
<proteinExistence type="predicted"/>
<comment type="caution">
    <text evidence="3">The sequence shown here is derived from an EMBL/GenBank/DDBJ whole genome shotgun (WGS) entry which is preliminary data.</text>
</comment>
<dbReference type="Pfam" id="PF06123">
    <property type="entry name" value="CreD"/>
    <property type="match status" value="1"/>
</dbReference>
<feature type="transmembrane region" description="Helical" evidence="2">
    <location>
        <begin position="367"/>
        <end position="387"/>
    </location>
</feature>
<dbReference type="PANTHER" id="PTHR30092:SF0">
    <property type="entry name" value="INNER MEMBRANE PROTEIN CRED"/>
    <property type="match status" value="1"/>
</dbReference>
<evidence type="ECO:0000313" key="4">
    <source>
        <dbReference type="Proteomes" id="UP000436694"/>
    </source>
</evidence>
<dbReference type="GO" id="GO:0005886">
    <property type="term" value="C:plasma membrane"/>
    <property type="evidence" value="ECO:0007669"/>
    <property type="project" value="TreeGrafter"/>
</dbReference>
<evidence type="ECO:0000256" key="1">
    <source>
        <dbReference type="SAM" id="MobiDB-lite"/>
    </source>
</evidence>
<accession>A0A844AP18</accession>
<dbReference type="RefSeq" id="WP_153546389.1">
    <property type="nucleotide sequence ID" value="NZ_WIXK01000003.1"/>
</dbReference>
<protein>
    <submittedName>
        <fullName evidence="3">Cell envelope integrity protein CreD</fullName>
    </submittedName>
</protein>
<feature type="region of interest" description="Disordered" evidence="1">
    <location>
        <begin position="444"/>
        <end position="471"/>
    </location>
</feature>
<dbReference type="PIRSF" id="PIRSF004548">
    <property type="entry name" value="CreD"/>
    <property type="match status" value="1"/>
</dbReference>
<dbReference type="InterPro" id="IPR010364">
    <property type="entry name" value="Uncharacterised_IM_CreD"/>
</dbReference>
<keyword evidence="2" id="KW-0472">Membrane</keyword>
<feature type="transmembrane region" description="Helical" evidence="2">
    <location>
        <begin position="418"/>
        <end position="437"/>
    </location>
</feature>
<dbReference type="AlphaFoldDB" id="A0A844AP18"/>
<dbReference type="PANTHER" id="PTHR30092">
    <property type="entry name" value="INNER MEMBRANE PROTEIN CRED"/>
    <property type="match status" value="1"/>
</dbReference>
<keyword evidence="2" id="KW-0812">Transmembrane</keyword>
<feature type="transmembrane region" description="Helical" evidence="2">
    <location>
        <begin position="312"/>
        <end position="330"/>
    </location>
</feature>
<keyword evidence="2" id="KW-1133">Transmembrane helix</keyword>
<organism evidence="3 4">
    <name type="scientific">Tritonibacter aquimaris</name>
    <dbReference type="NCBI Taxonomy" id="2663379"/>
    <lineage>
        <taxon>Bacteria</taxon>
        <taxon>Pseudomonadati</taxon>
        <taxon>Pseudomonadota</taxon>
        <taxon>Alphaproteobacteria</taxon>
        <taxon>Rhodobacterales</taxon>
        <taxon>Paracoccaceae</taxon>
        <taxon>Tritonibacter</taxon>
    </lineage>
</organism>
<gene>
    <name evidence="3" type="ORF">GG681_06690</name>
</gene>
<reference evidence="3 4" key="1">
    <citation type="submission" date="2019-10" db="EMBL/GenBank/DDBJ databases">
        <title>Epibacterium sp. nov., isolated from seawater.</title>
        <authorList>
            <person name="Zhang X."/>
            <person name="Li N."/>
        </authorList>
    </citation>
    <scope>NUCLEOTIDE SEQUENCE [LARGE SCALE GENOMIC DNA]</scope>
    <source>
        <strain evidence="3 4">SM1969</strain>
    </source>
</reference>
<dbReference type="NCBIfam" id="NF008712">
    <property type="entry name" value="PRK11715.1-1"/>
    <property type="match status" value="1"/>
</dbReference>
<dbReference type="Proteomes" id="UP000436694">
    <property type="component" value="Unassembled WGS sequence"/>
</dbReference>